<name>A0A1B6IRK2_9HEMI</name>
<organism evidence="1">
    <name type="scientific">Homalodisca liturata</name>
    <dbReference type="NCBI Taxonomy" id="320908"/>
    <lineage>
        <taxon>Eukaryota</taxon>
        <taxon>Metazoa</taxon>
        <taxon>Ecdysozoa</taxon>
        <taxon>Arthropoda</taxon>
        <taxon>Hexapoda</taxon>
        <taxon>Insecta</taxon>
        <taxon>Pterygota</taxon>
        <taxon>Neoptera</taxon>
        <taxon>Paraneoptera</taxon>
        <taxon>Hemiptera</taxon>
        <taxon>Auchenorrhyncha</taxon>
        <taxon>Membracoidea</taxon>
        <taxon>Cicadellidae</taxon>
        <taxon>Cicadellinae</taxon>
        <taxon>Proconiini</taxon>
        <taxon>Homalodisca</taxon>
    </lineage>
</organism>
<sequence>RQAPGKRDYKTVKSKVSGEKEKLQIRHMVMTVKEAYALFVEENPGIGIKKSKFYSLRPIHIRLSSEMPHNVCVCKLHANFNFLTESLSKAVVGFPPTGKELLAAICCNITSEACMTESCNKCKDTNFLTKFSLNIDLEAQISWKQWGEVNKRPVITYVETTIGEAMEMVQNMLGKFNVHCYI</sequence>
<protein>
    <submittedName>
        <fullName evidence="1">Uncharacterized protein</fullName>
    </submittedName>
</protein>
<dbReference type="PANTHER" id="PTHR46601:SF2">
    <property type="entry name" value="UBIQUITIN-LIKE PROTEASE FAMILY PROFILE DOMAIN-CONTAINING PROTEIN"/>
    <property type="match status" value="1"/>
</dbReference>
<evidence type="ECO:0000313" key="1">
    <source>
        <dbReference type="EMBL" id="JAS89539.1"/>
    </source>
</evidence>
<feature type="non-terminal residue" evidence="1">
    <location>
        <position position="1"/>
    </location>
</feature>
<dbReference type="PANTHER" id="PTHR46601">
    <property type="entry name" value="ULP_PROTEASE DOMAIN-CONTAINING PROTEIN"/>
    <property type="match status" value="1"/>
</dbReference>
<accession>A0A1B6IRK2</accession>
<reference evidence="1" key="1">
    <citation type="submission" date="2015-11" db="EMBL/GenBank/DDBJ databases">
        <title>De novo transcriptome assembly of four potential Pierce s Disease insect vectors from Arizona vineyards.</title>
        <authorList>
            <person name="Tassone E.E."/>
        </authorList>
    </citation>
    <scope>NUCLEOTIDE SEQUENCE</scope>
</reference>
<dbReference type="EMBL" id="GECU01018167">
    <property type="protein sequence ID" value="JAS89539.1"/>
    <property type="molecule type" value="Transcribed_RNA"/>
</dbReference>
<proteinExistence type="predicted"/>
<dbReference type="AlphaFoldDB" id="A0A1B6IRK2"/>
<gene>
    <name evidence="1" type="ORF">g.381</name>
</gene>